<organism evidence="14 15">
    <name type="scientific">Polymorphum gilvum (strain LMG 25793 / CGMCC 1.9160 / SL003B-26A1)</name>
    <dbReference type="NCBI Taxonomy" id="991905"/>
    <lineage>
        <taxon>Bacteria</taxon>
        <taxon>Pseudomonadati</taxon>
        <taxon>Pseudomonadota</taxon>
        <taxon>Alphaproteobacteria</taxon>
        <taxon>Rhodobacterales</taxon>
        <taxon>Paracoccaceae</taxon>
        <taxon>Polymorphum</taxon>
    </lineage>
</organism>
<dbReference type="InterPro" id="IPR003660">
    <property type="entry name" value="HAMP_dom"/>
</dbReference>
<dbReference type="GO" id="GO:0005886">
    <property type="term" value="C:plasma membrane"/>
    <property type="evidence" value="ECO:0007669"/>
    <property type="project" value="UniProtKB-SubCell"/>
</dbReference>
<feature type="domain" description="HAMP" evidence="13">
    <location>
        <begin position="225"/>
        <end position="278"/>
    </location>
</feature>
<proteinExistence type="inferred from homology"/>
<dbReference type="GO" id="GO:0016301">
    <property type="term" value="F:kinase activity"/>
    <property type="evidence" value="ECO:0007669"/>
    <property type="project" value="UniProtKB-KW"/>
</dbReference>
<keyword evidence="4 10" id="KW-0812">Transmembrane</keyword>
<dbReference type="InterPro" id="IPR004089">
    <property type="entry name" value="MCPsignal_dom"/>
</dbReference>
<dbReference type="PRINTS" id="PR00260">
    <property type="entry name" value="CHEMTRNSDUCR"/>
</dbReference>
<dbReference type="PROSITE" id="PS50192">
    <property type="entry name" value="T_SNARE"/>
    <property type="match status" value="1"/>
</dbReference>
<dbReference type="SUPFAM" id="SSF58104">
    <property type="entry name" value="Methyl-accepting chemotaxis protein (MCP) signaling domain"/>
    <property type="match status" value="1"/>
</dbReference>
<evidence type="ECO:0000256" key="6">
    <source>
        <dbReference type="ARBA" id="ARBA00023136"/>
    </source>
</evidence>
<evidence type="ECO:0000256" key="4">
    <source>
        <dbReference type="ARBA" id="ARBA00022692"/>
    </source>
</evidence>
<keyword evidence="5 10" id="KW-1133">Transmembrane helix</keyword>
<dbReference type="Pfam" id="PF00672">
    <property type="entry name" value="HAMP"/>
    <property type="match status" value="1"/>
</dbReference>
<evidence type="ECO:0000259" key="11">
    <source>
        <dbReference type="PROSITE" id="PS50111"/>
    </source>
</evidence>
<dbReference type="SMART" id="SM00283">
    <property type="entry name" value="MA"/>
    <property type="match status" value="1"/>
</dbReference>
<dbReference type="Pfam" id="PF00015">
    <property type="entry name" value="MCPsignal"/>
    <property type="match status" value="1"/>
</dbReference>
<keyword evidence="6 10" id="KW-0472">Membrane</keyword>
<comment type="subcellular location">
    <subcellularLocation>
        <location evidence="1">Cell inner membrane</location>
        <topology evidence="1">Multi-pass membrane protein</topology>
    </subcellularLocation>
</comment>
<dbReference type="SMART" id="SM01049">
    <property type="entry name" value="Cache_2"/>
    <property type="match status" value="1"/>
</dbReference>
<reference evidence="14 15" key="1">
    <citation type="journal article" date="2011" name="J. Bacteriol.">
        <title>Complete genome sequence of Polymorphum gilvum SL003B-26A1T, a crude oil-degrading bacterium from oil-polluted saline soil.</title>
        <authorList>
            <person name="Li S.G."/>
            <person name="Tang Y.Q."/>
            <person name="Nie Y."/>
            <person name="Cai M."/>
            <person name="Wu X.L."/>
        </authorList>
    </citation>
    <scope>NUCLEOTIDE SEQUENCE [LARGE SCALE GENOMIC DNA]</scope>
    <source>
        <strain evidence="15">LMG 25793 / CGMCC 1.9160 / SL003B-26A1</strain>
    </source>
</reference>
<dbReference type="Gene3D" id="6.10.340.10">
    <property type="match status" value="1"/>
</dbReference>
<dbReference type="GO" id="GO:0006935">
    <property type="term" value="P:chemotaxis"/>
    <property type="evidence" value="ECO:0007669"/>
    <property type="project" value="InterPro"/>
</dbReference>
<keyword evidence="2" id="KW-1003">Cell membrane</keyword>
<dbReference type="PROSITE" id="PS50885">
    <property type="entry name" value="HAMP"/>
    <property type="match status" value="1"/>
</dbReference>
<dbReference type="STRING" id="991905.SL003B_3710"/>
<evidence type="ECO:0000256" key="3">
    <source>
        <dbReference type="ARBA" id="ARBA00022519"/>
    </source>
</evidence>
<name>F2J2V7_POLGS</name>
<dbReference type="InterPro" id="IPR033480">
    <property type="entry name" value="sCache_2"/>
</dbReference>
<evidence type="ECO:0000256" key="8">
    <source>
        <dbReference type="ARBA" id="ARBA00029447"/>
    </source>
</evidence>
<dbReference type="eggNOG" id="COG0840">
    <property type="taxonomic scope" value="Bacteria"/>
</dbReference>
<dbReference type="SMART" id="SM00304">
    <property type="entry name" value="HAMP"/>
    <property type="match status" value="1"/>
</dbReference>
<dbReference type="KEGG" id="pgv:SL003B_3710"/>
<evidence type="ECO:0000256" key="2">
    <source>
        <dbReference type="ARBA" id="ARBA00022475"/>
    </source>
</evidence>
<evidence type="ECO:0000256" key="1">
    <source>
        <dbReference type="ARBA" id="ARBA00004429"/>
    </source>
</evidence>
<evidence type="ECO:0000313" key="15">
    <source>
        <dbReference type="Proteomes" id="UP000008130"/>
    </source>
</evidence>
<gene>
    <name evidence="14" type="ordered locus">SL003B_3710</name>
</gene>
<dbReference type="Gene3D" id="1.10.287.950">
    <property type="entry name" value="Methyl-accepting chemotaxis protein"/>
    <property type="match status" value="1"/>
</dbReference>
<dbReference type="CDD" id="cd06225">
    <property type="entry name" value="HAMP"/>
    <property type="match status" value="1"/>
</dbReference>
<feature type="domain" description="Methyl-accepting transducer" evidence="11">
    <location>
        <begin position="311"/>
        <end position="554"/>
    </location>
</feature>
<dbReference type="GO" id="GO:0004888">
    <property type="term" value="F:transmembrane signaling receptor activity"/>
    <property type="evidence" value="ECO:0007669"/>
    <property type="project" value="InterPro"/>
</dbReference>
<evidence type="ECO:0000256" key="9">
    <source>
        <dbReference type="PROSITE-ProRule" id="PRU00284"/>
    </source>
</evidence>
<protein>
    <submittedName>
        <fullName evidence="14">Histidine kinase, HAMP region:Bacterial chemotaxis sensory transducer</fullName>
    </submittedName>
</protein>
<keyword evidence="3" id="KW-0997">Cell inner membrane</keyword>
<dbReference type="PROSITE" id="PS50111">
    <property type="entry name" value="CHEMOTAXIS_TRANSDUC_2"/>
    <property type="match status" value="1"/>
</dbReference>
<accession>F2J2V7</accession>
<dbReference type="eggNOG" id="COG2770">
    <property type="taxonomic scope" value="Bacteria"/>
</dbReference>
<evidence type="ECO:0000256" key="5">
    <source>
        <dbReference type="ARBA" id="ARBA00022989"/>
    </source>
</evidence>
<feature type="transmembrane region" description="Helical" evidence="10">
    <location>
        <begin position="206"/>
        <end position="224"/>
    </location>
</feature>
<keyword evidence="14" id="KW-0418">Kinase</keyword>
<evidence type="ECO:0000256" key="10">
    <source>
        <dbReference type="SAM" id="Phobius"/>
    </source>
</evidence>
<dbReference type="PANTHER" id="PTHR32089">
    <property type="entry name" value="METHYL-ACCEPTING CHEMOTAXIS PROTEIN MCPB"/>
    <property type="match status" value="1"/>
</dbReference>
<dbReference type="PANTHER" id="PTHR32089:SF112">
    <property type="entry name" value="LYSOZYME-LIKE PROTEIN-RELATED"/>
    <property type="match status" value="1"/>
</dbReference>
<dbReference type="eggNOG" id="COG4564">
    <property type="taxonomic scope" value="Bacteria"/>
</dbReference>
<comment type="similarity">
    <text evidence="8">Belongs to the methyl-accepting chemotaxis (MCP) protein family.</text>
</comment>
<dbReference type="InterPro" id="IPR004090">
    <property type="entry name" value="Chemotax_Me-accpt_rcpt"/>
</dbReference>
<evidence type="ECO:0000313" key="14">
    <source>
        <dbReference type="EMBL" id="ADZ72131.1"/>
    </source>
</evidence>
<dbReference type="Proteomes" id="UP000008130">
    <property type="component" value="Chromosome"/>
</dbReference>
<keyword evidence="15" id="KW-1185">Reference proteome</keyword>
<sequence length="574" mass="61411">MPHFLGVNIMNPTGTKLSIGFRLYSLLALFALGLAALMAVESWKQYESLHTQKLAELRSLTESAVAVMADHQKMVDNGTLSLEEAQARAYQAIGSMRYGGNNYFVVQLMDESLAVVMHPVRMELVGKDQRNLKDANGKPFAKMMGDIARRDGKGYIDYVWPKPGSDAPVGKISYFEGFKPWNVLILTGVYTDDLSAIFWSDFTARLIMDFALLALLAVAAFFVVRSITRPLRSLQNTMQALADGEHDIAIPGIERGDEIGDMSRTVQVFRDNAVERSKLEAAQTREQSAQLERQQRVEAAVADFRVTVQQLLGAVSESANEMNATAGTLSNIARESSERTTTAASASTEASNNVQSVASAAEELSASISEISSQVARTSDIVAQATQNTQATNAKVSSLAEAANKIGEVVTLIQAIAEQTNLLALNATIEAARAGEAGKGFAVVAAEVKELANQTSKATEEIGSQISAIQASTGEAVKAIQDIAATMQKVDGYTAEIAAAVEQQGAATNEISHNVQQATRGTQDVSQDIHSLSSSVNQTSEAASMVLTASSRVSEQTDRLRAAFDRFVATVAAA</sequence>
<feature type="domain" description="T-SNARE coiled-coil homology" evidence="12">
    <location>
        <begin position="470"/>
        <end position="532"/>
    </location>
</feature>
<keyword evidence="14" id="KW-0808">Transferase</keyword>
<dbReference type="Pfam" id="PF17200">
    <property type="entry name" value="sCache_2"/>
    <property type="match status" value="1"/>
</dbReference>
<evidence type="ECO:0000259" key="12">
    <source>
        <dbReference type="PROSITE" id="PS50192"/>
    </source>
</evidence>
<dbReference type="GO" id="GO:0007165">
    <property type="term" value="P:signal transduction"/>
    <property type="evidence" value="ECO:0007669"/>
    <property type="project" value="UniProtKB-KW"/>
</dbReference>
<feature type="transmembrane region" description="Helical" evidence="10">
    <location>
        <begin position="20"/>
        <end position="40"/>
    </location>
</feature>
<dbReference type="Gene3D" id="3.30.450.20">
    <property type="entry name" value="PAS domain"/>
    <property type="match status" value="1"/>
</dbReference>
<dbReference type="InterPro" id="IPR000727">
    <property type="entry name" value="T_SNARE_dom"/>
</dbReference>
<evidence type="ECO:0000259" key="13">
    <source>
        <dbReference type="PROSITE" id="PS50885"/>
    </source>
</evidence>
<keyword evidence="7 9" id="KW-0807">Transducer</keyword>
<dbReference type="EMBL" id="CP002568">
    <property type="protein sequence ID" value="ADZ72131.1"/>
    <property type="molecule type" value="Genomic_DNA"/>
</dbReference>
<dbReference type="HOGENOM" id="CLU_000445_107_27_5"/>
<evidence type="ECO:0000256" key="7">
    <source>
        <dbReference type="ARBA" id="ARBA00023224"/>
    </source>
</evidence>
<dbReference type="AlphaFoldDB" id="F2J2V7"/>